<dbReference type="GO" id="GO:0016132">
    <property type="term" value="P:brassinosteroid biosynthetic process"/>
    <property type="evidence" value="ECO:0007669"/>
    <property type="project" value="TreeGrafter"/>
</dbReference>
<comment type="caution">
    <text evidence="3">The sequence shown here is derived from an EMBL/GenBank/DDBJ whole genome shotgun (WGS) entry which is preliminary data.</text>
</comment>
<dbReference type="AlphaFoldDB" id="A0A835HVB0"/>
<dbReference type="GO" id="GO:0020037">
    <property type="term" value="F:heme binding"/>
    <property type="evidence" value="ECO:0007669"/>
    <property type="project" value="InterPro"/>
</dbReference>
<dbReference type="Gene3D" id="1.10.630.10">
    <property type="entry name" value="Cytochrome P450"/>
    <property type="match status" value="1"/>
</dbReference>
<dbReference type="SUPFAM" id="SSF48264">
    <property type="entry name" value="Cytochrome P450"/>
    <property type="match status" value="1"/>
</dbReference>
<dbReference type="PRINTS" id="PR00463">
    <property type="entry name" value="EP450I"/>
</dbReference>
<dbReference type="PANTHER" id="PTHR24286:SF12">
    <property type="entry name" value="CYTOCHROME P450 FAMILY PROTEIN, EXPRESSED"/>
    <property type="match status" value="1"/>
</dbReference>
<dbReference type="InterPro" id="IPR001128">
    <property type="entry name" value="Cyt_P450"/>
</dbReference>
<dbReference type="GO" id="GO:0016705">
    <property type="term" value="F:oxidoreductase activity, acting on paired donors, with incorporation or reduction of molecular oxygen"/>
    <property type="evidence" value="ECO:0007669"/>
    <property type="project" value="InterPro"/>
</dbReference>
<sequence>MYRTYLFGSPSIIACSPAFIKFVLQSSDLFSQRWPSAALFGQNSLVVVDGKPHSRLRSYVSNSINRPDALRKITKMVQPHIVSSLRSWAEKGRVKGLDEARKITFENICNIFVSFKPGPLLDMMDQYFSGVLGGVRAQPLNIPGTAYYRALQCRKNLMAIFRKELEKRKQSGTTSEDKNDLMEGLMRMRDEEGKLLSDEEVLDNIVTLVLGGYESTSHSIMWALYYLAKHPDVVHKIREESLALGKNGDFIKWEDLAQLKYTNKVVEETTRMANISAFVFRVVKKQATYQDPKNFEDPMNFNPDRWNEPPKHLEQDKGFVQATCLLEFNLPFFFIIWSRGYKWELMNPDANITYLPLPKPEDRLEIAFSRIWQTRDCFQ</sequence>
<evidence type="ECO:0008006" key="5">
    <source>
        <dbReference type="Google" id="ProtNLM"/>
    </source>
</evidence>
<dbReference type="InterPro" id="IPR036396">
    <property type="entry name" value="Cyt_P450_sf"/>
</dbReference>
<evidence type="ECO:0000256" key="2">
    <source>
        <dbReference type="ARBA" id="ARBA00023004"/>
    </source>
</evidence>
<keyword evidence="1" id="KW-0479">Metal-binding</keyword>
<reference evidence="3 4" key="1">
    <citation type="submission" date="2020-10" db="EMBL/GenBank/DDBJ databases">
        <title>The Coptis chinensis genome and diversification of protoberbering-type alkaloids.</title>
        <authorList>
            <person name="Wang B."/>
            <person name="Shu S."/>
            <person name="Song C."/>
            <person name="Liu Y."/>
        </authorList>
    </citation>
    <scope>NUCLEOTIDE SEQUENCE [LARGE SCALE GENOMIC DNA]</scope>
    <source>
        <strain evidence="3">HL-2020</strain>
        <tissue evidence="3">Leaf</tissue>
    </source>
</reference>
<gene>
    <name evidence="3" type="ORF">IFM89_010532</name>
</gene>
<dbReference type="GO" id="GO:0010268">
    <property type="term" value="P:brassinosteroid homeostasis"/>
    <property type="evidence" value="ECO:0007669"/>
    <property type="project" value="TreeGrafter"/>
</dbReference>
<evidence type="ECO:0000313" key="3">
    <source>
        <dbReference type="EMBL" id="KAF9604857.1"/>
    </source>
</evidence>
<keyword evidence="2" id="KW-0408">Iron</keyword>
<dbReference type="GO" id="GO:0016125">
    <property type="term" value="P:sterol metabolic process"/>
    <property type="evidence" value="ECO:0007669"/>
    <property type="project" value="TreeGrafter"/>
</dbReference>
<organism evidence="3 4">
    <name type="scientific">Coptis chinensis</name>
    <dbReference type="NCBI Taxonomy" id="261450"/>
    <lineage>
        <taxon>Eukaryota</taxon>
        <taxon>Viridiplantae</taxon>
        <taxon>Streptophyta</taxon>
        <taxon>Embryophyta</taxon>
        <taxon>Tracheophyta</taxon>
        <taxon>Spermatophyta</taxon>
        <taxon>Magnoliopsida</taxon>
        <taxon>Ranunculales</taxon>
        <taxon>Ranunculaceae</taxon>
        <taxon>Coptidoideae</taxon>
        <taxon>Coptis</taxon>
    </lineage>
</organism>
<evidence type="ECO:0000313" key="4">
    <source>
        <dbReference type="Proteomes" id="UP000631114"/>
    </source>
</evidence>
<dbReference type="GO" id="GO:0004497">
    <property type="term" value="F:monooxygenase activity"/>
    <property type="evidence" value="ECO:0007669"/>
    <property type="project" value="InterPro"/>
</dbReference>
<dbReference type="OrthoDB" id="2789670at2759"/>
<dbReference type="Proteomes" id="UP000631114">
    <property type="component" value="Unassembled WGS sequence"/>
</dbReference>
<dbReference type="EMBL" id="JADFTS010000005">
    <property type="protein sequence ID" value="KAF9604857.1"/>
    <property type="molecule type" value="Genomic_DNA"/>
</dbReference>
<dbReference type="GO" id="GO:0044550">
    <property type="term" value="P:secondary metabolite biosynthetic process"/>
    <property type="evidence" value="ECO:0007669"/>
    <property type="project" value="UniProtKB-ARBA"/>
</dbReference>
<keyword evidence="4" id="KW-1185">Reference proteome</keyword>
<dbReference type="GO" id="GO:0005506">
    <property type="term" value="F:iron ion binding"/>
    <property type="evidence" value="ECO:0007669"/>
    <property type="project" value="InterPro"/>
</dbReference>
<proteinExistence type="predicted"/>
<dbReference type="PROSITE" id="PS51257">
    <property type="entry name" value="PROKAR_LIPOPROTEIN"/>
    <property type="match status" value="1"/>
</dbReference>
<protein>
    <recommendedName>
        <fullName evidence="5">Cytochrome P450</fullName>
    </recommendedName>
</protein>
<accession>A0A835HVB0</accession>
<evidence type="ECO:0000256" key="1">
    <source>
        <dbReference type="ARBA" id="ARBA00022723"/>
    </source>
</evidence>
<dbReference type="Pfam" id="PF00067">
    <property type="entry name" value="p450"/>
    <property type="match status" value="1"/>
</dbReference>
<dbReference type="InterPro" id="IPR002401">
    <property type="entry name" value="Cyt_P450_E_grp-I"/>
</dbReference>
<name>A0A835HVB0_9MAGN</name>
<dbReference type="PANTHER" id="PTHR24286">
    <property type="entry name" value="CYTOCHROME P450 26"/>
    <property type="match status" value="1"/>
</dbReference>